<organism evidence="1 2">
    <name type="scientific">Allacma fusca</name>
    <dbReference type="NCBI Taxonomy" id="39272"/>
    <lineage>
        <taxon>Eukaryota</taxon>
        <taxon>Metazoa</taxon>
        <taxon>Ecdysozoa</taxon>
        <taxon>Arthropoda</taxon>
        <taxon>Hexapoda</taxon>
        <taxon>Collembola</taxon>
        <taxon>Symphypleona</taxon>
        <taxon>Sminthuridae</taxon>
        <taxon>Allacma</taxon>
    </lineage>
</organism>
<dbReference type="Proteomes" id="UP000708208">
    <property type="component" value="Unassembled WGS sequence"/>
</dbReference>
<keyword evidence="2" id="KW-1185">Reference proteome</keyword>
<evidence type="ECO:0000313" key="2">
    <source>
        <dbReference type="Proteomes" id="UP000708208"/>
    </source>
</evidence>
<protein>
    <submittedName>
        <fullName evidence="1">Uncharacterized protein</fullName>
    </submittedName>
</protein>
<reference evidence="1" key="1">
    <citation type="submission" date="2021-06" db="EMBL/GenBank/DDBJ databases">
        <authorList>
            <person name="Hodson N. C."/>
            <person name="Mongue J. A."/>
            <person name="Jaron S. K."/>
        </authorList>
    </citation>
    <scope>NUCLEOTIDE SEQUENCE</scope>
</reference>
<dbReference type="EMBL" id="CAJVCH010012498">
    <property type="protein sequence ID" value="CAG7673127.1"/>
    <property type="molecule type" value="Genomic_DNA"/>
</dbReference>
<name>A0A8J2J1R1_9HEXA</name>
<proteinExistence type="predicted"/>
<accession>A0A8J2J1R1</accession>
<sequence length="92" mass="10574">MAGSGLITFCSAPTRQSTYYKDRRTLSTCSKYKTGSSNKYDQEERSWNVKRAGQKQRARARNGCVLKQKISTISIWTYILCEWKRGCHGLQT</sequence>
<dbReference type="AlphaFoldDB" id="A0A8J2J1R1"/>
<gene>
    <name evidence="1" type="ORF">AFUS01_LOCUS2189</name>
</gene>
<evidence type="ECO:0000313" key="1">
    <source>
        <dbReference type="EMBL" id="CAG7673127.1"/>
    </source>
</evidence>
<comment type="caution">
    <text evidence="1">The sequence shown here is derived from an EMBL/GenBank/DDBJ whole genome shotgun (WGS) entry which is preliminary data.</text>
</comment>